<dbReference type="Proteomes" id="UP000317624">
    <property type="component" value="Unassembled WGS sequence"/>
</dbReference>
<comment type="caution">
    <text evidence="3">The sequence shown here is derived from an EMBL/GenBank/DDBJ whole genome shotgun (WGS) entry which is preliminary data.</text>
</comment>
<evidence type="ECO:0000313" key="4">
    <source>
        <dbReference type="Proteomes" id="UP000317624"/>
    </source>
</evidence>
<feature type="region of interest" description="Disordered" evidence="1">
    <location>
        <begin position="107"/>
        <end position="182"/>
    </location>
</feature>
<organism evidence="3 4">
    <name type="scientific">Hymenobacter setariae</name>
    <dbReference type="NCBI Taxonomy" id="2594794"/>
    <lineage>
        <taxon>Bacteria</taxon>
        <taxon>Pseudomonadati</taxon>
        <taxon>Bacteroidota</taxon>
        <taxon>Cytophagia</taxon>
        <taxon>Cytophagales</taxon>
        <taxon>Hymenobacteraceae</taxon>
        <taxon>Hymenobacter</taxon>
    </lineage>
</organism>
<name>A0A558C3K5_9BACT</name>
<dbReference type="AlphaFoldDB" id="A0A558C3K5"/>
<gene>
    <name evidence="3" type="ORF">FNT36_03830</name>
</gene>
<keyword evidence="4" id="KW-1185">Reference proteome</keyword>
<accession>A0A558C3K5</accession>
<reference evidence="3 4" key="1">
    <citation type="submission" date="2019-07" db="EMBL/GenBank/DDBJ databases">
        <title>Hymenobacter sp. straun FUR1 Genome sequencing and assembly.</title>
        <authorList>
            <person name="Chhetri G."/>
        </authorList>
    </citation>
    <scope>NUCLEOTIDE SEQUENCE [LARGE SCALE GENOMIC DNA]</scope>
    <source>
        <strain evidence="3 4">Fur1</strain>
    </source>
</reference>
<protein>
    <submittedName>
        <fullName evidence="3">Uncharacterized protein</fullName>
    </submittedName>
</protein>
<feature type="signal peptide" evidence="2">
    <location>
        <begin position="1"/>
        <end position="19"/>
    </location>
</feature>
<proteinExistence type="predicted"/>
<sequence length="182" mass="20135">MRKLIALCALLLSASAAMAQADKAPAVTKLPGEEKLSIRERAERDFLMPIRRKKMAEMTKVMASSAELESTAAPELDAVTHDAEAAEVRPEDVAVVTHAERHTALRHYSRARSTRHHSTATKAKATKRSSKTARHTKAIKATAHRTTKKVVAHKTKTKTKKATTHHTAAKKVTKTKAKRHRR</sequence>
<feature type="chain" id="PRO_5035236960" evidence="2">
    <location>
        <begin position="20"/>
        <end position="182"/>
    </location>
</feature>
<evidence type="ECO:0000256" key="1">
    <source>
        <dbReference type="SAM" id="MobiDB-lite"/>
    </source>
</evidence>
<evidence type="ECO:0000313" key="3">
    <source>
        <dbReference type="EMBL" id="TVT43232.1"/>
    </source>
</evidence>
<dbReference type="EMBL" id="VMRJ01000001">
    <property type="protein sequence ID" value="TVT43232.1"/>
    <property type="molecule type" value="Genomic_DNA"/>
</dbReference>
<evidence type="ECO:0000256" key="2">
    <source>
        <dbReference type="SAM" id="SignalP"/>
    </source>
</evidence>
<dbReference type="OrthoDB" id="887346at2"/>
<keyword evidence="2" id="KW-0732">Signal</keyword>